<evidence type="ECO:0000256" key="3">
    <source>
        <dbReference type="ARBA" id="ARBA00023002"/>
    </source>
</evidence>
<dbReference type="InterPro" id="IPR024072">
    <property type="entry name" value="DHFR-like_dom_sf"/>
</dbReference>
<dbReference type="AlphaFoldDB" id="K0UKC7"/>
<dbReference type="HOGENOM" id="CLU_036590_7_2_11"/>
<protein>
    <recommendedName>
        <fullName evidence="4">Bacterial bifunctional deaminase-reductase C-terminal domain-containing protein</fullName>
    </recommendedName>
</protein>
<dbReference type="NCBIfam" id="NF010663">
    <property type="entry name" value="PRK14059.1-1"/>
    <property type="match status" value="1"/>
</dbReference>
<evidence type="ECO:0000313" key="6">
    <source>
        <dbReference type="Proteomes" id="UP000006072"/>
    </source>
</evidence>
<dbReference type="NCBIfam" id="NF010664">
    <property type="entry name" value="PRK14059.1-2"/>
    <property type="match status" value="1"/>
</dbReference>
<accession>K0UKC7</accession>
<dbReference type="InterPro" id="IPR002734">
    <property type="entry name" value="RibDG_C"/>
</dbReference>
<reference evidence="5 6" key="1">
    <citation type="journal article" date="2012" name="J. Bacteriol.">
        <title>Complete Genome Sequence of Mycobacterium vaccae Type Strain ATCC 25954.</title>
        <authorList>
            <person name="Ho Y.S."/>
            <person name="Adroub S.A."/>
            <person name="Abadi M."/>
            <person name="Al Alwan B."/>
            <person name="Alkhateeb R."/>
            <person name="Gao G."/>
            <person name="Ragab A."/>
            <person name="Ali S."/>
            <person name="van Soolingen D."/>
            <person name="Bitter W."/>
            <person name="Pain A."/>
            <person name="Abdallah A.M."/>
        </authorList>
    </citation>
    <scope>NUCLEOTIDE SEQUENCE [LARGE SCALE GENOMIC DNA]</scope>
    <source>
        <strain evidence="5 6">ATCC 25954</strain>
    </source>
</reference>
<keyword evidence="6" id="KW-1185">Reference proteome</keyword>
<comment type="pathway">
    <text evidence="1">Cofactor biosynthesis; riboflavin biosynthesis.</text>
</comment>
<dbReference type="Proteomes" id="UP000006072">
    <property type="component" value="Unassembled WGS sequence"/>
</dbReference>
<evidence type="ECO:0000256" key="2">
    <source>
        <dbReference type="ARBA" id="ARBA00022857"/>
    </source>
</evidence>
<dbReference type="eggNOG" id="COG1985">
    <property type="taxonomic scope" value="Bacteria"/>
</dbReference>
<dbReference type="PANTHER" id="PTHR38011">
    <property type="entry name" value="DIHYDROFOLATE REDUCTASE FAMILY PROTEIN (AFU_ORTHOLOGUE AFUA_8G06820)"/>
    <property type="match status" value="1"/>
</dbReference>
<dbReference type="Gene3D" id="3.40.430.10">
    <property type="entry name" value="Dihydrofolate Reductase, subunit A"/>
    <property type="match status" value="1"/>
</dbReference>
<evidence type="ECO:0000313" key="5">
    <source>
        <dbReference type="EMBL" id="EJZ05410.1"/>
    </source>
</evidence>
<dbReference type="SUPFAM" id="SSF53597">
    <property type="entry name" value="Dihydrofolate reductase-like"/>
    <property type="match status" value="1"/>
</dbReference>
<evidence type="ECO:0000256" key="1">
    <source>
        <dbReference type="ARBA" id="ARBA00005104"/>
    </source>
</evidence>
<organism evidence="5 6">
    <name type="scientific">Mycolicibacterium vaccae ATCC 25954</name>
    <dbReference type="NCBI Taxonomy" id="1194972"/>
    <lineage>
        <taxon>Bacteria</taxon>
        <taxon>Bacillati</taxon>
        <taxon>Actinomycetota</taxon>
        <taxon>Actinomycetes</taxon>
        <taxon>Mycobacteriales</taxon>
        <taxon>Mycobacteriaceae</taxon>
        <taxon>Mycolicibacterium</taxon>
    </lineage>
</organism>
<feature type="domain" description="Bacterial bifunctional deaminase-reductase C-terminal" evidence="4">
    <location>
        <begin position="54"/>
        <end position="264"/>
    </location>
</feature>
<keyword evidence="2" id="KW-0521">NADP</keyword>
<dbReference type="Pfam" id="PF01872">
    <property type="entry name" value="RibD_C"/>
    <property type="match status" value="1"/>
</dbReference>
<evidence type="ECO:0000259" key="4">
    <source>
        <dbReference type="Pfam" id="PF01872"/>
    </source>
</evidence>
<proteinExistence type="predicted"/>
<comment type="caution">
    <text evidence="5">The sequence shown here is derived from an EMBL/GenBank/DDBJ whole genome shotgun (WGS) entry which is preliminary data.</text>
</comment>
<dbReference type="NCBIfam" id="NF010665">
    <property type="entry name" value="PRK14059.1-4"/>
    <property type="match status" value="1"/>
</dbReference>
<dbReference type="GO" id="GO:0008703">
    <property type="term" value="F:5-amino-6-(5-phosphoribosylamino)uracil reductase activity"/>
    <property type="evidence" value="ECO:0007669"/>
    <property type="project" value="InterPro"/>
</dbReference>
<dbReference type="PATRIC" id="fig|1194972.3.peg.5029"/>
<name>K0UKC7_MYCVA</name>
<dbReference type="PANTHER" id="PTHR38011:SF7">
    <property type="entry name" value="2,5-DIAMINO-6-RIBOSYLAMINO-4(3H)-PYRIMIDINONE 5'-PHOSPHATE REDUCTASE"/>
    <property type="match status" value="1"/>
</dbReference>
<keyword evidence="3" id="KW-0560">Oxidoreductase</keyword>
<dbReference type="GO" id="GO:0009231">
    <property type="term" value="P:riboflavin biosynthetic process"/>
    <property type="evidence" value="ECO:0007669"/>
    <property type="project" value="InterPro"/>
</dbReference>
<gene>
    <name evidence="5" type="ORF">MVAC_25265</name>
</gene>
<dbReference type="EMBL" id="ALQA01000080">
    <property type="protein sequence ID" value="EJZ05410.1"/>
    <property type="molecule type" value="Genomic_DNA"/>
</dbReference>
<dbReference type="InterPro" id="IPR050765">
    <property type="entry name" value="Riboflavin_Biosynth_HTPR"/>
</dbReference>
<sequence>MHAPYRRAVILRMSGDGDGTQFTLLGPGEELGSADLPAHYTYPEAYPDGLRRCWVRANMITSADGGATSGGKSGELGGDGDRALFAALRELADVIVVGATTARVENYSGVQLGAAARQARRHRGQSEVPPIAVLTRSGRLDHDAKLFDHSEVPPLILTSTRAAGDTRQRLGRVAEVIDASGADPDSVDPQAALAILSERGLLRVLAEGGPATLGLFSAHDLLDELCLTVAPTLVGGTASRIVTGPADVRSALQLRHALTDADGFLYLRYVRDGRGSAAAAG</sequence>